<keyword evidence="2" id="KW-1185">Reference proteome</keyword>
<comment type="caution">
    <text evidence="1">The sequence shown here is derived from an EMBL/GenBank/DDBJ whole genome shotgun (WGS) entry which is preliminary data.</text>
</comment>
<accession>A0ABV7FLF3</accession>
<dbReference type="EMBL" id="JBHRSW010000007">
    <property type="protein sequence ID" value="MFC3121158.1"/>
    <property type="molecule type" value="Genomic_DNA"/>
</dbReference>
<evidence type="ECO:0008006" key="3">
    <source>
        <dbReference type="Google" id="ProtNLM"/>
    </source>
</evidence>
<evidence type="ECO:0000313" key="2">
    <source>
        <dbReference type="Proteomes" id="UP001595478"/>
    </source>
</evidence>
<reference evidence="2" key="1">
    <citation type="journal article" date="2019" name="Int. J. Syst. Evol. Microbiol.">
        <title>The Global Catalogue of Microorganisms (GCM) 10K type strain sequencing project: providing services to taxonomists for standard genome sequencing and annotation.</title>
        <authorList>
            <consortium name="The Broad Institute Genomics Platform"/>
            <consortium name="The Broad Institute Genome Sequencing Center for Infectious Disease"/>
            <person name="Wu L."/>
            <person name="Ma J."/>
        </authorList>
    </citation>
    <scope>NUCLEOTIDE SEQUENCE [LARGE SCALE GENOMIC DNA]</scope>
    <source>
        <strain evidence="2">KCTC 52473</strain>
    </source>
</reference>
<organism evidence="1 2">
    <name type="scientific">Agaribacter flavus</name>
    <dbReference type="NCBI Taxonomy" id="1902781"/>
    <lineage>
        <taxon>Bacteria</taxon>
        <taxon>Pseudomonadati</taxon>
        <taxon>Pseudomonadota</taxon>
        <taxon>Gammaproteobacteria</taxon>
        <taxon>Alteromonadales</taxon>
        <taxon>Alteromonadaceae</taxon>
        <taxon>Agaribacter</taxon>
    </lineage>
</organism>
<dbReference type="Proteomes" id="UP001595478">
    <property type="component" value="Unassembled WGS sequence"/>
</dbReference>
<protein>
    <recommendedName>
        <fullName evidence="3">Transglutaminase domain-containing protein</fullName>
    </recommendedName>
</protein>
<name>A0ABV7FLF3_9ALTE</name>
<dbReference type="RefSeq" id="WP_376919297.1">
    <property type="nucleotide sequence ID" value="NZ_JBHRSW010000007.1"/>
</dbReference>
<sequence>MNRTTLVCLSFLWLVFAPNEALSKQLSFQKKQTEEATIFKYRWFDGERHFAINFALNNFSLQQLPDSPIRYNNQLLQQEIVAAIRRYAVEVSADGVQVVISRLGLTTEYQVRAPNDKVAKATLAHIENLQEKVKREYYKENYFLNYTSPQGETGIQHDFERYVEDSKNALMPIVDAIKAIQQNTKDYREFISIALSWVQSIPYNDLRSRISSNGSGFASPKDLILQNRGDCDSKSTLFAALLQAYNEQIKVSMVLLPNHALLAIGLRALPNEKTVKHEGVPYVLIEPTGPAYFKIGEADEDSLLAIRNRQYSLAPL</sequence>
<gene>
    <name evidence="1" type="ORF">ACFOHL_05965</name>
</gene>
<proteinExistence type="predicted"/>
<evidence type="ECO:0000313" key="1">
    <source>
        <dbReference type="EMBL" id="MFC3121158.1"/>
    </source>
</evidence>